<evidence type="ECO:0000256" key="8">
    <source>
        <dbReference type="SAM" id="Phobius"/>
    </source>
</evidence>
<comment type="subcellular location">
    <subcellularLocation>
        <location evidence="1">Cell membrane</location>
        <topology evidence="1">Multi-pass membrane protein</topology>
    </subcellularLocation>
</comment>
<evidence type="ECO:0000256" key="2">
    <source>
        <dbReference type="ARBA" id="ARBA00022475"/>
    </source>
</evidence>
<keyword evidence="2" id="KW-1003">Cell membrane</keyword>
<comment type="caution">
    <text evidence="10">The sequence shown here is derived from an EMBL/GenBank/DDBJ whole genome shotgun (WGS) entry which is preliminary data.</text>
</comment>
<keyword evidence="11" id="KW-1185">Reference proteome</keyword>
<evidence type="ECO:0000313" key="11">
    <source>
        <dbReference type="Proteomes" id="UP000713880"/>
    </source>
</evidence>
<keyword evidence="5 8" id="KW-1133">Transmembrane helix</keyword>
<organism evidence="10 11">
    <name type="scientific">Mordavella massiliensis</name>
    <dbReference type="NCBI Taxonomy" id="1871024"/>
    <lineage>
        <taxon>Bacteria</taxon>
        <taxon>Bacillati</taxon>
        <taxon>Bacillota</taxon>
        <taxon>Clostridia</taxon>
        <taxon>Eubacteriales</taxon>
        <taxon>Clostridiaceae</taxon>
        <taxon>Mordavella</taxon>
    </lineage>
</organism>
<gene>
    <name evidence="10" type="ORF">H6A13_00035</name>
</gene>
<evidence type="ECO:0000256" key="3">
    <source>
        <dbReference type="ARBA" id="ARBA00022519"/>
    </source>
</evidence>
<feature type="transmembrane region" description="Helical" evidence="8">
    <location>
        <begin position="121"/>
        <end position="140"/>
    </location>
</feature>
<dbReference type="RefSeq" id="WP_204907574.1">
    <property type="nucleotide sequence ID" value="NZ_JACJLV010000001.1"/>
</dbReference>
<proteinExistence type="inferred from homology"/>
<dbReference type="Pfam" id="PF12821">
    <property type="entry name" value="ThrE_2"/>
    <property type="match status" value="1"/>
</dbReference>
<reference evidence="10" key="1">
    <citation type="submission" date="2020-08" db="EMBL/GenBank/DDBJ databases">
        <authorList>
            <person name="Cejkova D."/>
            <person name="Kubasova T."/>
            <person name="Jahodarova E."/>
            <person name="Rychlik I."/>
        </authorList>
    </citation>
    <scope>NUCLEOTIDE SEQUENCE</scope>
    <source>
        <strain evidence="10">An420c</strain>
    </source>
</reference>
<dbReference type="InterPro" id="IPR050539">
    <property type="entry name" value="ThrE_Dicarb/AminoAcid_Exp"/>
</dbReference>
<dbReference type="GO" id="GO:0015744">
    <property type="term" value="P:succinate transport"/>
    <property type="evidence" value="ECO:0007669"/>
    <property type="project" value="TreeGrafter"/>
</dbReference>
<evidence type="ECO:0000256" key="7">
    <source>
        <dbReference type="ARBA" id="ARBA00034125"/>
    </source>
</evidence>
<dbReference type="PANTHER" id="PTHR34390">
    <property type="entry name" value="UPF0442 PROTEIN YJJB-RELATED"/>
    <property type="match status" value="1"/>
</dbReference>
<evidence type="ECO:0000259" key="9">
    <source>
        <dbReference type="Pfam" id="PF12821"/>
    </source>
</evidence>
<evidence type="ECO:0000313" key="10">
    <source>
        <dbReference type="EMBL" id="MBM6825496.1"/>
    </source>
</evidence>
<feature type="transmembrane region" description="Helical" evidence="8">
    <location>
        <begin position="44"/>
        <end position="67"/>
    </location>
</feature>
<accession>A0A938WXK3</accession>
<keyword evidence="3" id="KW-0997">Cell inner membrane</keyword>
<feature type="domain" description="Threonine/Serine exporter ThrE" evidence="9">
    <location>
        <begin position="9"/>
        <end position="134"/>
    </location>
</feature>
<feature type="transmembrane region" description="Helical" evidence="8">
    <location>
        <begin position="79"/>
        <end position="101"/>
    </location>
</feature>
<dbReference type="GO" id="GO:0005886">
    <property type="term" value="C:plasma membrane"/>
    <property type="evidence" value="ECO:0007669"/>
    <property type="project" value="UniProtKB-SubCell"/>
</dbReference>
<dbReference type="InterPro" id="IPR024528">
    <property type="entry name" value="ThrE_2"/>
</dbReference>
<name>A0A938WXK3_9CLOT</name>
<dbReference type="Proteomes" id="UP000713880">
    <property type="component" value="Unassembled WGS sequence"/>
</dbReference>
<evidence type="ECO:0000256" key="6">
    <source>
        <dbReference type="ARBA" id="ARBA00023136"/>
    </source>
</evidence>
<dbReference type="AlphaFoldDB" id="A0A938WXK3"/>
<evidence type="ECO:0000256" key="4">
    <source>
        <dbReference type="ARBA" id="ARBA00022692"/>
    </source>
</evidence>
<keyword evidence="4 8" id="KW-0812">Transmembrane</keyword>
<dbReference type="EMBL" id="JACJLV010000001">
    <property type="protein sequence ID" value="MBM6825496.1"/>
    <property type="molecule type" value="Genomic_DNA"/>
</dbReference>
<protein>
    <submittedName>
        <fullName evidence="10">Threonine/serine exporter family protein</fullName>
    </submittedName>
</protein>
<sequence>MMGNVAANLICPFLGTVAFAVLFNVPRKYYLAGGLTGTAGWLAYIFILNFSSAAIASFVGAFVVVFISRMLTVRMKCPITVFLISGIFPLVPGAGVYYTAYYLVTDQIALAGERGLGALKIAFAIVLGIAFVVSIPREVFQGQYWRNRKTEKMRTGEKQ</sequence>
<dbReference type="PANTHER" id="PTHR34390:SF1">
    <property type="entry name" value="SUCCINATE TRANSPORTER SUBUNIT YJJB-RELATED"/>
    <property type="match status" value="1"/>
</dbReference>
<keyword evidence="6 8" id="KW-0472">Membrane</keyword>
<reference evidence="10" key="2">
    <citation type="journal article" date="2021" name="Sci. Rep.">
        <title>The distribution of antibiotic resistance genes in chicken gut microbiota commensals.</title>
        <authorList>
            <person name="Juricova H."/>
            <person name="Matiasovicova J."/>
            <person name="Kubasova T."/>
            <person name="Cejkova D."/>
            <person name="Rychlik I."/>
        </authorList>
    </citation>
    <scope>NUCLEOTIDE SEQUENCE</scope>
    <source>
        <strain evidence="10">An420c</strain>
    </source>
</reference>
<evidence type="ECO:0000256" key="1">
    <source>
        <dbReference type="ARBA" id="ARBA00004651"/>
    </source>
</evidence>
<evidence type="ECO:0000256" key="5">
    <source>
        <dbReference type="ARBA" id="ARBA00022989"/>
    </source>
</evidence>
<comment type="similarity">
    <text evidence="7">Belongs to the ThrE exporter (TC 2.A.79) family.</text>
</comment>